<organism evidence="6 7">
    <name type="scientific">Novosphingobium lindaniclasticum LE124</name>
    <dbReference type="NCBI Taxonomy" id="1096930"/>
    <lineage>
        <taxon>Bacteria</taxon>
        <taxon>Pseudomonadati</taxon>
        <taxon>Pseudomonadota</taxon>
        <taxon>Alphaproteobacteria</taxon>
        <taxon>Sphingomonadales</taxon>
        <taxon>Sphingomonadaceae</taxon>
        <taxon>Novosphingobium</taxon>
    </lineage>
</organism>
<sequence length="581" mass="62927">MTKHRFIAGVALAEPDRARLLAAVQIHDLTLVLDRPDVVAACDNVAATISLGQDGVIIGPLYQSGTRDALTSIVDNARSAIVTSAGSRLFEAFWGSYIGIVRTGTGTSLVRAPFGSLPSLFQRMGSGLIAGSDIDLIRAASGIAFSLNFEAIGRQLVLGDVRLATTSLRGIEELRGGSRLLVEPSGIRLEDIWSPWAFADEKRRIDDLEDAARRLRQECIAAVAARTSTLRHPLLMLSGGLDSSILAASLAADDRMFSCLNMATRDHAGDETSYARRVTTHVGRPLHERAMAVTNYDFARIGVVRTPRPVARGYQQLVFEAAARVADELGCDGIIDGGGGDNVFCSLRSVSLAADCLLDPDGTHHFRRVCGELGQLAGASRWRVAWKARWRSWQRARPYRLEQDRRLLSPDVQAPAQNGAIHPWLEPAESGLPGRGAHIAMLIAAQGYVEDGPHGSKLNCTAPLVSQPLVEHCLAIPSWRWIARGNNRAAARNAFETCLPPEIAWRRGKGNPESFLFSLLERNREAMSSHLMDGVLASAGVIDTAALGKALRDTERLKGTIYGRILQLVDTESWARGIMAG</sequence>
<feature type="coiled-coil region" evidence="4">
    <location>
        <begin position="198"/>
        <end position="225"/>
    </location>
</feature>
<dbReference type="Pfam" id="PF00733">
    <property type="entry name" value="Asn_synthase"/>
    <property type="match status" value="1"/>
</dbReference>
<keyword evidence="4" id="KW-0175">Coiled coil</keyword>
<dbReference type="InterPro" id="IPR029055">
    <property type="entry name" value="Ntn_hydrolases_N"/>
</dbReference>
<dbReference type="Proteomes" id="UP000015527">
    <property type="component" value="Unassembled WGS sequence"/>
</dbReference>
<dbReference type="PATRIC" id="fig|1096930.3.peg.4160"/>
<comment type="pathway">
    <text evidence="1">Amino-acid biosynthesis; L-asparagine biosynthesis; L-asparagine from L-aspartate (L-Gln route): step 1/1.</text>
</comment>
<dbReference type="EMBL" id="ATHL01000147">
    <property type="protein sequence ID" value="EQB08406.1"/>
    <property type="molecule type" value="Genomic_DNA"/>
</dbReference>
<name>T0GWS5_9SPHN</name>
<gene>
    <name evidence="6" type="ORF">L284_21180</name>
</gene>
<dbReference type="InterPro" id="IPR014729">
    <property type="entry name" value="Rossmann-like_a/b/a_fold"/>
</dbReference>
<reference evidence="6 7" key="1">
    <citation type="journal article" date="2013" name="Genome Announc.">
        <title>Genome Sequence of Novosphingobium lindaniclasticum LE124T, Isolated from a Hexachlorocyclohexane Dumpsite.</title>
        <authorList>
            <person name="Saxena A."/>
            <person name="Nayyar N."/>
            <person name="Sangwan N."/>
            <person name="Kumari R."/>
            <person name="Khurana J.P."/>
            <person name="Lal R."/>
        </authorList>
    </citation>
    <scope>NUCLEOTIDE SEQUENCE [LARGE SCALE GENOMIC DNA]</scope>
    <source>
        <strain evidence="6 7">LE124</strain>
    </source>
</reference>
<dbReference type="SUPFAM" id="SSF56235">
    <property type="entry name" value="N-terminal nucleophile aminohydrolases (Ntn hydrolases)"/>
    <property type="match status" value="1"/>
</dbReference>
<comment type="catalytic activity">
    <reaction evidence="3">
        <text>L-aspartate + L-glutamine + ATP + H2O = L-asparagine + L-glutamate + AMP + diphosphate + H(+)</text>
        <dbReference type="Rhea" id="RHEA:12228"/>
        <dbReference type="ChEBI" id="CHEBI:15377"/>
        <dbReference type="ChEBI" id="CHEBI:15378"/>
        <dbReference type="ChEBI" id="CHEBI:29985"/>
        <dbReference type="ChEBI" id="CHEBI:29991"/>
        <dbReference type="ChEBI" id="CHEBI:30616"/>
        <dbReference type="ChEBI" id="CHEBI:33019"/>
        <dbReference type="ChEBI" id="CHEBI:58048"/>
        <dbReference type="ChEBI" id="CHEBI:58359"/>
        <dbReference type="ChEBI" id="CHEBI:456215"/>
        <dbReference type="EC" id="6.3.5.4"/>
    </reaction>
</comment>
<evidence type="ECO:0000256" key="1">
    <source>
        <dbReference type="ARBA" id="ARBA00005187"/>
    </source>
</evidence>
<dbReference type="EC" id="6.3.5.4" evidence="2"/>
<dbReference type="eggNOG" id="COG0367">
    <property type="taxonomic scope" value="Bacteria"/>
</dbReference>
<dbReference type="Gene3D" id="3.40.50.620">
    <property type="entry name" value="HUPs"/>
    <property type="match status" value="2"/>
</dbReference>
<dbReference type="PANTHER" id="PTHR43284:SF1">
    <property type="entry name" value="ASPARAGINE SYNTHETASE"/>
    <property type="match status" value="1"/>
</dbReference>
<dbReference type="GO" id="GO:0004066">
    <property type="term" value="F:asparagine synthase (glutamine-hydrolyzing) activity"/>
    <property type="evidence" value="ECO:0007669"/>
    <property type="project" value="UniProtKB-EC"/>
</dbReference>
<dbReference type="InterPro" id="IPR051786">
    <property type="entry name" value="ASN_synthetase/amidase"/>
</dbReference>
<dbReference type="SUPFAM" id="SSF52402">
    <property type="entry name" value="Adenine nucleotide alpha hydrolases-like"/>
    <property type="match status" value="1"/>
</dbReference>
<dbReference type="PANTHER" id="PTHR43284">
    <property type="entry name" value="ASPARAGINE SYNTHETASE (GLUTAMINE-HYDROLYZING)"/>
    <property type="match status" value="1"/>
</dbReference>
<proteinExistence type="predicted"/>
<dbReference type="AlphaFoldDB" id="T0GWS5"/>
<keyword evidence="7" id="KW-1185">Reference proteome</keyword>
<evidence type="ECO:0000259" key="5">
    <source>
        <dbReference type="Pfam" id="PF00733"/>
    </source>
</evidence>
<protein>
    <recommendedName>
        <fullName evidence="2">asparagine synthase (glutamine-hydrolyzing)</fullName>
        <ecNumber evidence="2">6.3.5.4</ecNumber>
    </recommendedName>
</protein>
<evidence type="ECO:0000256" key="3">
    <source>
        <dbReference type="ARBA" id="ARBA00048741"/>
    </source>
</evidence>
<dbReference type="InterPro" id="IPR001962">
    <property type="entry name" value="Asn_synthase"/>
</dbReference>
<dbReference type="GO" id="GO:0006529">
    <property type="term" value="P:asparagine biosynthetic process"/>
    <property type="evidence" value="ECO:0007669"/>
    <property type="project" value="InterPro"/>
</dbReference>
<feature type="domain" description="Asparagine synthetase" evidence="5">
    <location>
        <begin position="215"/>
        <end position="575"/>
    </location>
</feature>
<accession>T0GWS5</accession>
<evidence type="ECO:0000256" key="4">
    <source>
        <dbReference type="SAM" id="Coils"/>
    </source>
</evidence>
<evidence type="ECO:0000313" key="6">
    <source>
        <dbReference type="EMBL" id="EQB08406.1"/>
    </source>
</evidence>
<evidence type="ECO:0000256" key="2">
    <source>
        <dbReference type="ARBA" id="ARBA00012737"/>
    </source>
</evidence>
<evidence type="ECO:0000313" key="7">
    <source>
        <dbReference type="Proteomes" id="UP000015527"/>
    </source>
</evidence>
<comment type="caution">
    <text evidence="6">The sequence shown here is derived from an EMBL/GenBank/DDBJ whole genome shotgun (WGS) entry which is preliminary data.</text>
</comment>